<reference evidence="2" key="1">
    <citation type="submission" date="2019-09" db="EMBL/GenBank/DDBJ databases">
        <title>Yersinia canariae sp. nov., isolated from a human yersiniosis case.</title>
        <authorList>
            <person name="Nguyen S.V."/>
            <person name="Greig D."/>
            <person name="Hurley D."/>
            <person name="Cao Y."/>
            <person name="McCabe E."/>
            <person name="Mitchell M."/>
            <person name="Jenkins C."/>
            <person name="Fanning S."/>
        </authorList>
    </citation>
    <scope>NUCLEOTIDE SEQUENCE [LARGE SCALE GENOMIC DNA]</scope>
    <source>
        <strain evidence="2">NCTC 14382</strain>
    </source>
</reference>
<dbReference type="CDD" id="cd17035">
    <property type="entry name" value="T3SC_IB_Spa15-like"/>
    <property type="match status" value="1"/>
</dbReference>
<accession>A0A857F3C6</accession>
<evidence type="ECO:0000313" key="1">
    <source>
        <dbReference type="EMBL" id="QHB33881.1"/>
    </source>
</evidence>
<dbReference type="PRINTS" id="PR01305">
    <property type="entry name" value="SSPAKPROTEIN"/>
</dbReference>
<organism evidence="1 2">
    <name type="scientific">Yersinia canariae</name>
    <dbReference type="NCBI Taxonomy" id="2607663"/>
    <lineage>
        <taxon>Bacteria</taxon>
        <taxon>Pseudomonadati</taxon>
        <taxon>Pseudomonadota</taxon>
        <taxon>Gammaproteobacteria</taxon>
        <taxon>Enterobacterales</taxon>
        <taxon>Yersiniaceae</taxon>
        <taxon>Yersinia</taxon>
    </lineage>
</organism>
<gene>
    <name evidence="1" type="ORF">F0T03_18080</name>
</gene>
<dbReference type="Gene3D" id="3.30.1460.10">
    <property type="match status" value="1"/>
</dbReference>
<dbReference type="InterPro" id="IPR003065">
    <property type="entry name" value="Invas_SpaK"/>
</dbReference>
<sequence>MKYRFVDALNTFLSTEGRQDLINPQLDCHSTIQLELNAAPPINVDLLTNDIILWSNIYECQMGHLEALGHSLLSELLEYTSRNFQVGQPSLNFVDSTLVLSAVIRAEAMNDPTLFADSLSEFYERSHRITTLLTA</sequence>
<dbReference type="AlphaFoldDB" id="A0A857F3C6"/>
<dbReference type="SUPFAM" id="SSF69635">
    <property type="entry name" value="Type III secretory system chaperone-like"/>
    <property type="match status" value="1"/>
</dbReference>
<dbReference type="Proteomes" id="UP000464402">
    <property type="component" value="Chromosome"/>
</dbReference>
<protein>
    <submittedName>
        <fullName evidence="1">Type III secretion system protein</fullName>
    </submittedName>
</protein>
<dbReference type="KEGG" id="yca:F0T03_18080"/>
<proteinExistence type="predicted"/>
<evidence type="ECO:0000313" key="2">
    <source>
        <dbReference type="Proteomes" id="UP000464402"/>
    </source>
</evidence>
<dbReference type="Pfam" id="PF03519">
    <property type="entry name" value="Invas_SpaK"/>
    <property type="match status" value="1"/>
</dbReference>
<dbReference type="RefSeq" id="WP_159679825.1">
    <property type="nucleotide sequence ID" value="NZ_CP043727.1"/>
</dbReference>
<name>A0A857F3C6_9GAMM</name>
<keyword evidence="2" id="KW-1185">Reference proteome</keyword>
<dbReference type="EMBL" id="CP043727">
    <property type="protein sequence ID" value="QHB33881.1"/>
    <property type="molecule type" value="Genomic_DNA"/>
</dbReference>